<gene>
    <name evidence="5" type="ORF">NLU13_3572</name>
</gene>
<evidence type="ECO:0000256" key="4">
    <source>
        <dbReference type="RuleBase" id="RU000363"/>
    </source>
</evidence>
<organism evidence="5 6">
    <name type="scientific">Sarocladium strictum</name>
    <name type="common">Black bundle disease fungus</name>
    <name type="synonym">Acremonium strictum</name>
    <dbReference type="NCBI Taxonomy" id="5046"/>
    <lineage>
        <taxon>Eukaryota</taxon>
        <taxon>Fungi</taxon>
        <taxon>Dikarya</taxon>
        <taxon>Ascomycota</taxon>
        <taxon>Pezizomycotina</taxon>
        <taxon>Sordariomycetes</taxon>
        <taxon>Hypocreomycetidae</taxon>
        <taxon>Hypocreales</taxon>
        <taxon>Sarocladiaceae</taxon>
        <taxon>Sarocladium</taxon>
    </lineage>
</organism>
<dbReference type="InterPro" id="IPR020904">
    <property type="entry name" value="Sc_DH/Rdtase_CS"/>
</dbReference>
<dbReference type="SUPFAM" id="SSF51735">
    <property type="entry name" value="NAD(P)-binding Rossmann-fold domains"/>
    <property type="match status" value="1"/>
</dbReference>
<dbReference type="AlphaFoldDB" id="A0AA39GN20"/>
<comment type="caution">
    <text evidence="5">The sequence shown here is derived from an EMBL/GenBank/DDBJ whole genome shotgun (WGS) entry which is preliminary data.</text>
</comment>
<dbReference type="EMBL" id="JAPDFR010000002">
    <property type="protein sequence ID" value="KAK0389999.1"/>
    <property type="molecule type" value="Genomic_DNA"/>
</dbReference>
<dbReference type="Pfam" id="PF00106">
    <property type="entry name" value="adh_short"/>
    <property type="match status" value="1"/>
</dbReference>
<dbReference type="PANTHER" id="PTHR24321:SF8">
    <property type="entry name" value="ESTRADIOL 17-BETA-DEHYDROGENASE 8-RELATED"/>
    <property type="match status" value="1"/>
</dbReference>
<dbReference type="InterPro" id="IPR002347">
    <property type="entry name" value="SDR_fam"/>
</dbReference>
<protein>
    <submittedName>
        <fullName evidence="5">Uncharacterized protein</fullName>
    </submittedName>
</protein>
<keyword evidence="3" id="KW-0560">Oxidoreductase</keyword>
<keyword evidence="2" id="KW-0521">NADP</keyword>
<evidence type="ECO:0000313" key="5">
    <source>
        <dbReference type="EMBL" id="KAK0389999.1"/>
    </source>
</evidence>
<dbReference type="Proteomes" id="UP001175261">
    <property type="component" value="Unassembled WGS sequence"/>
</dbReference>
<comment type="similarity">
    <text evidence="1 4">Belongs to the short-chain dehydrogenases/reductases (SDR) family.</text>
</comment>
<dbReference type="PROSITE" id="PS00061">
    <property type="entry name" value="ADH_SHORT"/>
    <property type="match status" value="1"/>
</dbReference>
<dbReference type="PRINTS" id="PR00080">
    <property type="entry name" value="SDRFAMILY"/>
</dbReference>
<dbReference type="CDD" id="cd05233">
    <property type="entry name" value="SDR_c"/>
    <property type="match status" value="1"/>
</dbReference>
<dbReference type="PRINTS" id="PR00081">
    <property type="entry name" value="GDHRDH"/>
</dbReference>
<proteinExistence type="inferred from homology"/>
<dbReference type="GO" id="GO:0016491">
    <property type="term" value="F:oxidoreductase activity"/>
    <property type="evidence" value="ECO:0007669"/>
    <property type="project" value="UniProtKB-KW"/>
</dbReference>
<sequence length="231" mass="24611">MDLTGKIAIITGCSSGVGLATTELFLSIGARVFGLDRSPCSLAHPSFQYQACDLASVQSIKEAVEVYRTTYGSELHVLANVAGIMDAFGSADSVTDDVWDRTLSINLTGPTQLIREVVPLFRNAGRGSIINVGSKASTSGGVAGVAYTASKHALVGVTKNVAWRFRNDGIRCNAVCPGNGHRKGDVMSHYCHIRYPKTLNLSSKEGIGKRRLIRFSCAVSFDSGARPASRK</sequence>
<reference evidence="5" key="1">
    <citation type="submission" date="2022-10" db="EMBL/GenBank/DDBJ databases">
        <title>Determination and structural analysis of whole genome sequence of Sarocladium strictum F4-1.</title>
        <authorList>
            <person name="Hu L."/>
            <person name="Jiang Y."/>
        </authorList>
    </citation>
    <scope>NUCLEOTIDE SEQUENCE</scope>
    <source>
        <strain evidence="5">F4-1</strain>
    </source>
</reference>
<evidence type="ECO:0000313" key="6">
    <source>
        <dbReference type="Proteomes" id="UP001175261"/>
    </source>
</evidence>
<dbReference type="InterPro" id="IPR036291">
    <property type="entry name" value="NAD(P)-bd_dom_sf"/>
</dbReference>
<dbReference type="Gene3D" id="3.40.50.720">
    <property type="entry name" value="NAD(P)-binding Rossmann-like Domain"/>
    <property type="match status" value="1"/>
</dbReference>
<accession>A0AA39GN20</accession>
<evidence type="ECO:0000256" key="2">
    <source>
        <dbReference type="ARBA" id="ARBA00022857"/>
    </source>
</evidence>
<keyword evidence="6" id="KW-1185">Reference proteome</keyword>
<name>A0AA39GN20_SARSR</name>
<dbReference type="PANTHER" id="PTHR24321">
    <property type="entry name" value="DEHYDROGENASES, SHORT CHAIN"/>
    <property type="match status" value="1"/>
</dbReference>
<evidence type="ECO:0000256" key="1">
    <source>
        <dbReference type="ARBA" id="ARBA00006484"/>
    </source>
</evidence>
<evidence type="ECO:0000256" key="3">
    <source>
        <dbReference type="ARBA" id="ARBA00023002"/>
    </source>
</evidence>